<evidence type="ECO:0000313" key="2">
    <source>
        <dbReference type="EMBL" id="CEG55732.1"/>
    </source>
</evidence>
<keyword evidence="3" id="KW-1185">Reference proteome</keyword>
<proteinExistence type="predicted"/>
<dbReference type="Pfam" id="PF01126">
    <property type="entry name" value="Heme_oxygenase"/>
    <property type="match status" value="1"/>
</dbReference>
<dbReference type="OrthoDB" id="5636717at2"/>
<dbReference type="GO" id="GO:0006788">
    <property type="term" value="P:heme oxidation"/>
    <property type="evidence" value="ECO:0007669"/>
    <property type="project" value="InterPro"/>
</dbReference>
<evidence type="ECO:0000256" key="1">
    <source>
        <dbReference type="SAM" id="Phobius"/>
    </source>
</evidence>
<dbReference type="InterPro" id="IPR016084">
    <property type="entry name" value="Haem_Oase-like_multi-hlx"/>
</dbReference>
<dbReference type="SUPFAM" id="SSF48613">
    <property type="entry name" value="Heme oxygenase-like"/>
    <property type="match status" value="1"/>
</dbReference>
<dbReference type="InterPro" id="IPR002051">
    <property type="entry name" value="Haem_Oase"/>
</dbReference>
<dbReference type="InterPro" id="IPR016053">
    <property type="entry name" value="Haem_Oase-like"/>
</dbReference>
<evidence type="ECO:0000313" key="3">
    <source>
        <dbReference type="Proteomes" id="UP000032430"/>
    </source>
</evidence>
<accession>A0A098FZS0</accession>
<keyword evidence="1" id="KW-1133">Transmembrane helix</keyword>
<reference evidence="3" key="1">
    <citation type="submission" date="2014-09" db="EMBL/GenBank/DDBJ databases">
        <authorList>
            <person name="Gomez-Valero L."/>
        </authorList>
    </citation>
    <scope>NUCLEOTIDE SEQUENCE [LARGE SCALE GENOMIC DNA]</scope>
    <source>
        <strain evidence="3">ATCC700992</strain>
    </source>
</reference>
<sequence>MLFSQALLAATYQGGKYGKRTDEHEKAEFHRFKTEHLFKNKKIPEDLYVARLIQHFVIIKAIETQLKGLEDKTPISAFFALTYIEQLWRTSGIRADLEQLDVNVDEIKDHQIAPATQKYLSDIKQLPPKALLAHFLMHVAGFMHGGNAIIKRYIEPSNALTNYQISTHQYDFSSIVSGGGSSLNVYNDMMKQMDTIELEEDEADEIQKQCTEVYSTMTSIYDDLCDMYTKQSKLPYYLVAVVTIGMIAIAWFFDVLSPIMNDTNSYNPRPG</sequence>
<dbReference type="CDD" id="cd19165">
    <property type="entry name" value="HemeO"/>
    <property type="match status" value="1"/>
</dbReference>
<organism evidence="2 3">
    <name type="scientific">Legionella fallonii LLAP-10</name>
    <dbReference type="NCBI Taxonomy" id="1212491"/>
    <lineage>
        <taxon>Bacteria</taxon>
        <taxon>Pseudomonadati</taxon>
        <taxon>Pseudomonadota</taxon>
        <taxon>Gammaproteobacteria</taxon>
        <taxon>Legionellales</taxon>
        <taxon>Legionellaceae</taxon>
        <taxon>Legionella</taxon>
    </lineage>
</organism>
<dbReference type="Gene3D" id="1.20.910.10">
    <property type="entry name" value="Heme oxygenase-like"/>
    <property type="match status" value="1"/>
</dbReference>
<dbReference type="STRING" id="1212491.LFA_0258"/>
<protein>
    <submittedName>
        <fullName evidence="2">Heme oxygenase</fullName>
    </submittedName>
</protein>
<dbReference type="AlphaFoldDB" id="A0A098FZS0"/>
<dbReference type="GO" id="GO:0004392">
    <property type="term" value="F:heme oxygenase (decyclizing) activity"/>
    <property type="evidence" value="ECO:0007669"/>
    <property type="project" value="InterPro"/>
</dbReference>
<dbReference type="HOGENOM" id="CLU_1007591_0_0_6"/>
<dbReference type="Proteomes" id="UP000032430">
    <property type="component" value="Chromosome I"/>
</dbReference>
<name>A0A098FZS0_9GAMM</name>
<gene>
    <name evidence="2" type="ORF">LFA_0258</name>
</gene>
<dbReference type="RefSeq" id="WP_045094558.1">
    <property type="nucleotide sequence ID" value="NZ_LN614827.1"/>
</dbReference>
<keyword evidence="1" id="KW-0472">Membrane</keyword>
<feature type="transmembrane region" description="Helical" evidence="1">
    <location>
        <begin position="234"/>
        <end position="253"/>
    </location>
</feature>
<dbReference type="EMBL" id="LN614827">
    <property type="protein sequence ID" value="CEG55732.1"/>
    <property type="molecule type" value="Genomic_DNA"/>
</dbReference>
<keyword evidence="1" id="KW-0812">Transmembrane</keyword>
<dbReference type="KEGG" id="lfa:LFA_0258"/>